<dbReference type="OrthoDB" id="9792276at2"/>
<sequence>MKNSLWVNEIFDSIDGEGKTAGQLASFIRLKGCNLRCAYCDTTYAFHEGYLMEAETIASKVSYPDITITGGEPLCQDLHGLLELLQDHSINIETNGSMDITPYFRYAGVWFTIDYKSLSSGMSNHMLLHNFRCLRPQDVLKFVVGTKDDLEQARFVCDTYRPGCPVYVGAVFGAISPGEIVEFMKEYELTDWHLQLQLHKFIWAPEARGV</sequence>
<dbReference type="PIRSF" id="PIRSF000370">
    <property type="entry name" value="QueE"/>
    <property type="match status" value="1"/>
</dbReference>
<feature type="binding site" evidence="8">
    <location>
        <position position="33"/>
    </location>
    <ligand>
        <name>[4Fe-4S] cluster</name>
        <dbReference type="ChEBI" id="CHEBI:49883"/>
        <note>4Fe-4S-S-AdoMet</note>
    </ligand>
</feature>
<keyword evidence="5 8" id="KW-0408">Iron</keyword>
<dbReference type="GO" id="GO:1904047">
    <property type="term" value="F:S-adenosyl-L-methionine binding"/>
    <property type="evidence" value="ECO:0007669"/>
    <property type="project" value="UniProtKB-UniRule"/>
</dbReference>
<keyword evidence="1 8" id="KW-0004">4Fe-4S</keyword>
<feature type="binding site" evidence="8">
    <location>
        <begin position="14"/>
        <end position="16"/>
    </location>
    <ligand>
        <name>substrate</name>
    </ligand>
</feature>
<evidence type="ECO:0000259" key="9">
    <source>
        <dbReference type="Pfam" id="PF04055"/>
    </source>
</evidence>
<evidence type="ECO:0000313" key="10">
    <source>
        <dbReference type="EMBL" id="KMO87823.1"/>
    </source>
</evidence>
<feature type="binding site" evidence="8">
    <location>
        <begin position="39"/>
        <end position="41"/>
    </location>
    <ligand>
        <name>S-adenosyl-L-methionine</name>
        <dbReference type="ChEBI" id="CHEBI:59789"/>
    </ligand>
</feature>
<evidence type="ECO:0000256" key="4">
    <source>
        <dbReference type="ARBA" id="ARBA00022842"/>
    </source>
</evidence>
<reference evidence="10 11" key="1">
    <citation type="submission" date="2015-06" db="EMBL/GenBank/DDBJ databases">
        <title>Draft genome sequence of beer spoilage bacterium Megasphaera cerevisiae type strain 20462.</title>
        <authorList>
            <person name="Kutumbaka K."/>
            <person name="Pasmowitz J."/>
            <person name="Mategko J."/>
            <person name="Reyes D."/>
            <person name="Friedrich A."/>
            <person name="Han S."/>
            <person name="Martens-Habbena W."/>
            <person name="Neal-McKinney J."/>
            <person name="Janagama H.K."/>
            <person name="Nadala C."/>
            <person name="Samadpour M."/>
        </authorList>
    </citation>
    <scope>NUCLEOTIDE SEQUENCE [LARGE SCALE GENOMIC DNA]</scope>
    <source>
        <strain evidence="10 11">DSM 20462</strain>
    </source>
</reference>
<dbReference type="PATRIC" id="fig|1122219.3.peg.12"/>
<feature type="binding site" evidence="8">
    <location>
        <position position="69"/>
    </location>
    <ligand>
        <name>substrate</name>
    </ligand>
</feature>
<comment type="cofactor">
    <cofactor evidence="8">
        <name>Mg(2+)</name>
        <dbReference type="ChEBI" id="CHEBI:18420"/>
    </cofactor>
</comment>
<keyword evidence="3 8" id="KW-0479">Metal-binding</keyword>
<comment type="subunit">
    <text evidence="8">Homodimer.</text>
</comment>
<keyword evidence="7 8" id="KW-0456">Lyase</keyword>
<feature type="binding site" evidence="8">
    <location>
        <position position="42"/>
    </location>
    <ligand>
        <name>Mg(2+)</name>
        <dbReference type="ChEBI" id="CHEBI:18420"/>
    </ligand>
</feature>
<evidence type="ECO:0000313" key="11">
    <source>
        <dbReference type="Proteomes" id="UP000036503"/>
    </source>
</evidence>
<dbReference type="GO" id="GO:0008616">
    <property type="term" value="P:tRNA queuosine(34) biosynthetic process"/>
    <property type="evidence" value="ECO:0007669"/>
    <property type="project" value="UniProtKB-UniRule"/>
</dbReference>
<comment type="caution">
    <text evidence="8">Lacks conserved residue(s) required for the propagation of feature annotation.</text>
</comment>
<dbReference type="EC" id="4.3.99.3" evidence="8"/>
<organism evidence="10 11">
    <name type="scientific">Megasphaera cerevisiae DSM 20462</name>
    <dbReference type="NCBI Taxonomy" id="1122219"/>
    <lineage>
        <taxon>Bacteria</taxon>
        <taxon>Bacillati</taxon>
        <taxon>Bacillota</taxon>
        <taxon>Negativicutes</taxon>
        <taxon>Veillonellales</taxon>
        <taxon>Veillonellaceae</taxon>
        <taxon>Megasphaera</taxon>
    </lineage>
</organism>
<dbReference type="Proteomes" id="UP000036503">
    <property type="component" value="Unassembled WGS sequence"/>
</dbReference>
<comment type="similarity">
    <text evidence="8">Belongs to the radical SAM superfamily. 7-carboxy-7-deazaguanine synthase family.</text>
</comment>
<dbReference type="InParanoid" id="A0A0J6WZX5"/>
<comment type="cofactor">
    <cofactor evidence="8">
        <name>[4Fe-4S] cluster</name>
        <dbReference type="ChEBI" id="CHEBI:49883"/>
    </cofactor>
    <text evidence="8">Binds 1 [4Fe-4S] cluster. The cluster is coordinated with 3 cysteines and an exchangeable S-adenosyl-L-methionine.</text>
</comment>
<keyword evidence="8" id="KW-0671">Queuosine biosynthesis</keyword>
<proteinExistence type="inferred from homology"/>
<dbReference type="HAMAP" id="MF_00917">
    <property type="entry name" value="QueE"/>
    <property type="match status" value="1"/>
</dbReference>
<dbReference type="STRING" id="39029.BSR42_02840"/>
<comment type="pathway">
    <text evidence="8">Purine metabolism; 7-cyano-7-deazaguanine biosynthesis.</text>
</comment>
<dbReference type="RefSeq" id="WP_048512781.1">
    <property type="nucleotide sequence ID" value="NZ_FUXD01000005.1"/>
</dbReference>
<keyword evidence="4 8" id="KW-0460">Magnesium</keyword>
<dbReference type="GO" id="GO:0000287">
    <property type="term" value="F:magnesium ion binding"/>
    <property type="evidence" value="ECO:0007669"/>
    <property type="project" value="UniProtKB-UniRule"/>
</dbReference>
<comment type="catalytic activity">
    <reaction evidence="8">
        <text>6-carboxy-5,6,7,8-tetrahydropterin + H(+) = 7-carboxy-7-carbaguanine + NH4(+)</text>
        <dbReference type="Rhea" id="RHEA:27974"/>
        <dbReference type="ChEBI" id="CHEBI:15378"/>
        <dbReference type="ChEBI" id="CHEBI:28938"/>
        <dbReference type="ChEBI" id="CHEBI:61032"/>
        <dbReference type="ChEBI" id="CHEBI:61036"/>
        <dbReference type="EC" id="4.3.99.3"/>
    </reaction>
</comment>
<evidence type="ECO:0000256" key="3">
    <source>
        <dbReference type="ARBA" id="ARBA00022723"/>
    </source>
</evidence>
<evidence type="ECO:0000256" key="2">
    <source>
        <dbReference type="ARBA" id="ARBA00022691"/>
    </source>
</evidence>
<evidence type="ECO:0000256" key="8">
    <source>
        <dbReference type="HAMAP-Rule" id="MF_00917"/>
    </source>
</evidence>
<evidence type="ECO:0000256" key="5">
    <source>
        <dbReference type="ARBA" id="ARBA00023004"/>
    </source>
</evidence>
<dbReference type="SUPFAM" id="SSF102114">
    <property type="entry name" value="Radical SAM enzymes"/>
    <property type="match status" value="1"/>
</dbReference>
<protein>
    <recommendedName>
        <fullName evidence="8">7-carboxy-7-deazaguanine synthase</fullName>
        <shortName evidence="8">CDG synthase</shortName>
        <ecNumber evidence="8">4.3.99.3</ecNumber>
    </recommendedName>
    <alternativeName>
        <fullName evidence="8">Queuosine biosynthesis protein QueE</fullName>
    </alternativeName>
</protein>
<dbReference type="Gene3D" id="3.20.20.70">
    <property type="entry name" value="Aldolase class I"/>
    <property type="match status" value="1"/>
</dbReference>
<feature type="binding site" evidence="8">
    <location>
        <position position="29"/>
    </location>
    <ligand>
        <name>substrate</name>
    </ligand>
</feature>
<evidence type="ECO:0000256" key="7">
    <source>
        <dbReference type="ARBA" id="ARBA00023239"/>
    </source>
</evidence>
<accession>A0A0J6WZX5</accession>
<dbReference type="InterPro" id="IPR024924">
    <property type="entry name" value="7-CO-7-deazaguanine_synth-like"/>
</dbReference>
<dbReference type="GO" id="GO:0051539">
    <property type="term" value="F:4 iron, 4 sulfur cluster binding"/>
    <property type="evidence" value="ECO:0007669"/>
    <property type="project" value="UniProtKB-UniRule"/>
</dbReference>
<dbReference type="SFLD" id="SFLDS00029">
    <property type="entry name" value="Radical_SAM"/>
    <property type="match status" value="1"/>
</dbReference>
<feature type="binding site" evidence="8">
    <location>
        <position position="37"/>
    </location>
    <ligand>
        <name>[4Fe-4S] cluster</name>
        <dbReference type="ChEBI" id="CHEBI:49883"/>
        <note>4Fe-4S-S-AdoMet</note>
    </ligand>
</feature>
<comment type="cofactor">
    <cofactor evidence="8">
        <name>S-adenosyl-L-methionine</name>
        <dbReference type="ChEBI" id="CHEBI:59789"/>
    </cofactor>
    <text evidence="8">Binds 1 S-adenosyl-L-methionine per subunit.</text>
</comment>
<dbReference type="InterPro" id="IPR058240">
    <property type="entry name" value="rSAM_sf"/>
</dbReference>
<dbReference type="UniPathway" id="UPA00391"/>
<dbReference type="PANTHER" id="PTHR42836">
    <property type="entry name" value="7-CARBOXY-7-DEAZAGUANINE SYNTHASE"/>
    <property type="match status" value="1"/>
</dbReference>
<dbReference type="Pfam" id="PF04055">
    <property type="entry name" value="Radical_SAM"/>
    <property type="match status" value="1"/>
</dbReference>
<comment type="function">
    <text evidence="8">Catalyzes the complex heterocyclic radical-mediated conversion of 6-carboxy-5,6,7,8-tetrahydropterin (CPH4) to 7-carboxy-7-deazaguanine (CDG), a step common to the biosynthetic pathways of all 7-deazapurine-containing compounds.</text>
</comment>
<feature type="binding site" evidence="8">
    <location>
        <position position="40"/>
    </location>
    <ligand>
        <name>[4Fe-4S] cluster</name>
        <dbReference type="ChEBI" id="CHEBI:49883"/>
        <note>4Fe-4S-S-AdoMet</note>
    </ligand>
</feature>
<dbReference type="GO" id="GO:0016840">
    <property type="term" value="F:carbon-nitrogen lyase activity"/>
    <property type="evidence" value="ECO:0007669"/>
    <property type="project" value="UniProtKB-UniRule"/>
</dbReference>
<keyword evidence="6 8" id="KW-0411">Iron-sulfur</keyword>
<evidence type="ECO:0000256" key="6">
    <source>
        <dbReference type="ARBA" id="ARBA00023014"/>
    </source>
</evidence>
<keyword evidence="2 8" id="KW-0949">S-adenosyl-L-methionine</keyword>
<dbReference type="InterPro" id="IPR007197">
    <property type="entry name" value="rSAM"/>
</dbReference>
<dbReference type="AlphaFoldDB" id="A0A0J6WZX5"/>
<dbReference type="FunCoup" id="A0A0J6WZX5">
    <property type="interactions" value="85"/>
</dbReference>
<dbReference type="EMBL" id="LEKT01000001">
    <property type="protein sequence ID" value="KMO87823.1"/>
    <property type="molecule type" value="Genomic_DNA"/>
</dbReference>
<dbReference type="InterPro" id="IPR013785">
    <property type="entry name" value="Aldolase_TIM"/>
</dbReference>
<keyword evidence="11" id="KW-1185">Reference proteome</keyword>
<name>A0A0J6WZX5_9FIRM</name>
<gene>
    <name evidence="8" type="primary">queE</name>
    <name evidence="10" type="ORF">AB840_00050</name>
</gene>
<dbReference type="PANTHER" id="PTHR42836:SF1">
    <property type="entry name" value="7-CARBOXY-7-DEAZAGUANINE SYNTHASE"/>
    <property type="match status" value="1"/>
</dbReference>
<evidence type="ECO:0000256" key="1">
    <source>
        <dbReference type="ARBA" id="ARBA00022485"/>
    </source>
</evidence>
<comment type="caution">
    <text evidence="10">The sequence shown here is derived from an EMBL/GenBank/DDBJ whole genome shotgun (WGS) entry which is preliminary data.</text>
</comment>
<feature type="domain" description="Radical SAM core" evidence="9">
    <location>
        <begin position="31"/>
        <end position="120"/>
    </location>
</feature>
<feature type="binding site" evidence="8">
    <location>
        <position position="71"/>
    </location>
    <ligand>
        <name>S-adenosyl-L-methionine</name>
        <dbReference type="ChEBI" id="CHEBI:59789"/>
    </ligand>
</feature>